<evidence type="ECO:0000313" key="1">
    <source>
        <dbReference type="EMBL" id="AKP66544.1"/>
    </source>
</evidence>
<dbReference type="SUPFAM" id="SSF74650">
    <property type="entry name" value="Galactose mutarotase-like"/>
    <property type="match status" value="1"/>
</dbReference>
<dbReference type="CDD" id="cd09024">
    <property type="entry name" value="Aldose_epim_lacX"/>
    <property type="match status" value="1"/>
</dbReference>
<dbReference type="OrthoDB" id="9795355at2"/>
<dbReference type="Pfam" id="PF01263">
    <property type="entry name" value="Aldose_epim"/>
    <property type="match status" value="1"/>
</dbReference>
<dbReference type="Proteomes" id="UP000036106">
    <property type="component" value="Chromosome"/>
</dbReference>
<dbReference type="AlphaFoldDB" id="A0A0H4QDX9"/>
<dbReference type="GO" id="GO:0005975">
    <property type="term" value="P:carbohydrate metabolic process"/>
    <property type="evidence" value="ECO:0007669"/>
    <property type="project" value="InterPro"/>
</dbReference>
<dbReference type="InterPro" id="IPR014718">
    <property type="entry name" value="GH-type_carb-bd"/>
</dbReference>
<dbReference type="EMBL" id="CP012034">
    <property type="protein sequence ID" value="AKP66544.1"/>
    <property type="molecule type" value="Genomic_DNA"/>
</dbReference>
<accession>A0A0H4QDX9</accession>
<name>A0A0H4QDX9_9LACO</name>
<reference evidence="2" key="1">
    <citation type="submission" date="2015-07" db="EMBL/GenBank/DDBJ databases">
        <title>Lactobacillus ginsenosidimutans/EMML 3141/ whole genome sequencing.</title>
        <authorList>
            <person name="Kim M.K."/>
            <person name="Im W.-T."/>
            <person name="Srinivasan S."/>
            <person name="Lee J.-J."/>
        </authorList>
    </citation>
    <scope>NUCLEOTIDE SEQUENCE [LARGE SCALE GENOMIC DNA]</scope>
    <source>
        <strain evidence="2">EMML 3041</strain>
    </source>
</reference>
<dbReference type="Gene3D" id="2.70.98.10">
    <property type="match status" value="1"/>
</dbReference>
<keyword evidence="2" id="KW-1185">Reference proteome</keyword>
<gene>
    <name evidence="1" type="ORF">ABM34_02570</name>
</gene>
<protein>
    <submittedName>
        <fullName evidence="1">Aldose epimerase</fullName>
    </submittedName>
</protein>
<sequence length="291" mass="33502">MEVYSIQNDFLSIKVKSSGAEIISIQNQANQELIWQADPEVWNRHAPVLFPIVGRLNGDHYYYNDQKFQMSQHGFARDKDFEIESQTDSKLILSLEDDQESYSVYPFHFKLQVIYQLVKDTLQVSYIVKNKDSEQTMYFAVGAHPGFAVPFVKGLSYEDFKVSLTPKAARSRISLKDANIDLSQEKRVDNQDFNLTHEEFVDDAIIYSLSEPTVITISSDKTDHKINLDTGNAKFVGIWSQYPTQGDFVCIEPWWGIADKIDTDHQLTTKYGINTLDPEDKFEAYYSISFK</sequence>
<proteinExistence type="predicted"/>
<dbReference type="InterPro" id="IPR008183">
    <property type="entry name" value="Aldose_1/G6P_1-epimerase"/>
</dbReference>
<dbReference type="PANTHER" id="PTHR11122">
    <property type="entry name" value="APOSPORY-ASSOCIATED PROTEIN C-RELATED"/>
    <property type="match status" value="1"/>
</dbReference>
<dbReference type="GO" id="GO:0016853">
    <property type="term" value="F:isomerase activity"/>
    <property type="evidence" value="ECO:0007669"/>
    <property type="project" value="InterPro"/>
</dbReference>
<dbReference type="PATRIC" id="fig|1007676.4.peg.533"/>
<dbReference type="InterPro" id="IPR011013">
    <property type="entry name" value="Gal_mutarotase_sf_dom"/>
</dbReference>
<evidence type="ECO:0000313" key="2">
    <source>
        <dbReference type="Proteomes" id="UP000036106"/>
    </source>
</evidence>
<dbReference type="InterPro" id="IPR037481">
    <property type="entry name" value="LacX"/>
</dbReference>
<dbReference type="KEGG" id="lgn:ABM34_02570"/>
<dbReference type="RefSeq" id="WP_048703028.1">
    <property type="nucleotide sequence ID" value="NZ_CP012034.1"/>
</dbReference>
<dbReference type="GO" id="GO:0030246">
    <property type="term" value="F:carbohydrate binding"/>
    <property type="evidence" value="ECO:0007669"/>
    <property type="project" value="InterPro"/>
</dbReference>
<dbReference type="PANTHER" id="PTHR11122:SF13">
    <property type="entry name" value="GLUCOSE-6-PHOSPHATE 1-EPIMERASE"/>
    <property type="match status" value="1"/>
</dbReference>
<dbReference type="STRING" id="1007676.ABM34_02570"/>
<organism evidence="1 2">
    <name type="scientific">Companilactobacillus ginsenosidimutans</name>
    <dbReference type="NCBI Taxonomy" id="1007676"/>
    <lineage>
        <taxon>Bacteria</taxon>
        <taxon>Bacillati</taxon>
        <taxon>Bacillota</taxon>
        <taxon>Bacilli</taxon>
        <taxon>Lactobacillales</taxon>
        <taxon>Lactobacillaceae</taxon>
        <taxon>Companilactobacillus</taxon>
    </lineage>
</organism>